<reference evidence="3" key="1">
    <citation type="journal article" date="2019" name="Int. J. Syst. Evol. Microbiol.">
        <title>The Global Catalogue of Microorganisms (GCM) 10K type strain sequencing project: providing services to taxonomists for standard genome sequencing and annotation.</title>
        <authorList>
            <consortium name="The Broad Institute Genomics Platform"/>
            <consortium name="The Broad Institute Genome Sequencing Center for Infectious Disease"/>
            <person name="Wu L."/>
            <person name="Ma J."/>
        </authorList>
    </citation>
    <scope>NUCLEOTIDE SEQUENCE [LARGE SCALE GENOMIC DNA]</scope>
    <source>
        <strain evidence="3">KCTC 23314</strain>
    </source>
</reference>
<dbReference type="EMBL" id="BMYK01000004">
    <property type="protein sequence ID" value="GHC78050.1"/>
    <property type="molecule type" value="Genomic_DNA"/>
</dbReference>
<name>A0ABQ3FZ21_9BURK</name>
<organism evidence="2 3">
    <name type="scientific">Pseudorhodoferax aquiterrae</name>
    <dbReference type="NCBI Taxonomy" id="747304"/>
    <lineage>
        <taxon>Bacteria</taxon>
        <taxon>Pseudomonadati</taxon>
        <taxon>Pseudomonadota</taxon>
        <taxon>Betaproteobacteria</taxon>
        <taxon>Burkholderiales</taxon>
        <taxon>Comamonadaceae</taxon>
    </lineage>
</organism>
<dbReference type="Pfam" id="PF13635">
    <property type="entry name" value="DUF4143"/>
    <property type="match status" value="1"/>
</dbReference>
<evidence type="ECO:0000313" key="3">
    <source>
        <dbReference type="Proteomes" id="UP000626210"/>
    </source>
</evidence>
<sequence length="85" mass="9470">MGAELLARKLTHSSTQPALYYWHEAGREVDYVLPDGRELFALEVKSGRQRGNVSGLDAFRTGFPKARPLVLGSGGLDLHRWFTTP</sequence>
<evidence type="ECO:0000259" key="1">
    <source>
        <dbReference type="Pfam" id="PF13635"/>
    </source>
</evidence>
<comment type="caution">
    <text evidence="2">The sequence shown here is derived from an EMBL/GenBank/DDBJ whole genome shotgun (WGS) entry which is preliminary data.</text>
</comment>
<keyword evidence="3" id="KW-1185">Reference proteome</keyword>
<evidence type="ECO:0000313" key="2">
    <source>
        <dbReference type="EMBL" id="GHC78050.1"/>
    </source>
</evidence>
<dbReference type="InterPro" id="IPR025420">
    <property type="entry name" value="DUF4143"/>
</dbReference>
<proteinExistence type="predicted"/>
<accession>A0ABQ3FZ21</accession>
<dbReference type="Proteomes" id="UP000626210">
    <property type="component" value="Unassembled WGS sequence"/>
</dbReference>
<feature type="domain" description="DUF4143" evidence="1">
    <location>
        <begin position="4"/>
        <end position="47"/>
    </location>
</feature>
<gene>
    <name evidence="2" type="ORF">GCM10007320_18030</name>
</gene>
<protein>
    <recommendedName>
        <fullName evidence="1">DUF4143 domain-containing protein</fullName>
    </recommendedName>
</protein>